<accession>A0AAE0LXY8</accession>
<dbReference type="InterPro" id="IPR011990">
    <property type="entry name" value="TPR-like_helical_dom_sf"/>
</dbReference>
<dbReference type="AlphaFoldDB" id="A0AAE0LXY8"/>
<sequence length="232" mass="26047">MEGDEAITSGILVCDDLMAMETTTEPAKTDIQLSLAHMLNTRGILREKNGQFDLALQAYSKALELREKHSPTDYEGISGLLNNLSLAYESVKDYEQASASRKKSEETGRFPPNASRTALPELKKYFEGINSWCLTAQLLIVWGDYFLHISELRESKEKYLAALHQYEGVGQVRYDSGTIAYIYKLGRVAATEGNFAEAIERLKEAKADLLVSGTTNRANRKWHGYLGCWHSQ</sequence>
<evidence type="ECO:0000313" key="3">
    <source>
        <dbReference type="Proteomes" id="UP001283341"/>
    </source>
</evidence>
<dbReference type="EMBL" id="JAUEDM010000010">
    <property type="protein sequence ID" value="KAK3312001.1"/>
    <property type="molecule type" value="Genomic_DNA"/>
</dbReference>
<organism evidence="2 3">
    <name type="scientific">Apodospora peruviana</name>
    <dbReference type="NCBI Taxonomy" id="516989"/>
    <lineage>
        <taxon>Eukaryota</taxon>
        <taxon>Fungi</taxon>
        <taxon>Dikarya</taxon>
        <taxon>Ascomycota</taxon>
        <taxon>Pezizomycotina</taxon>
        <taxon>Sordariomycetes</taxon>
        <taxon>Sordariomycetidae</taxon>
        <taxon>Sordariales</taxon>
        <taxon>Lasiosphaeriaceae</taxon>
        <taxon>Apodospora</taxon>
    </lineage>
</organism>
<keyword evidence="1" id="KW-0802">TPR repeat</keyword>
<evidence type="ECO:0000256" key="1">
    <source>
        <dbReference type="PROSITE-ProRule" id="PRU00339"/>
    </source>
</evidence>
<dbReference type="SMART" id="SM00028">
    <property type="entry name" value="TPR"/>
    <property type="match status" value="1"/>
</dbReference>
<dbReference type="Pfam" id="PF13181">
    <property type="entry name" value="TPR_8"/>
    <property type="match status" value="1"/>
</dbReference>
<dbReference type="SUPFAM" id="SSF48452">
    <property type="entry name" value="TPR-like"/>
    <property type="match status" value="1"/>
</dbReference>
<dbReference type="Proteomes" id="UP001283341">
    <property type="component" value="Unassembled WGS sequence"/>
</dbReference>
<proteinExistence type="predicted"/>
<reference evidence="2" key="1">
    <citation type="journal article" date="2023" name="Mol. Phylogenet. Evol.">
        <title>Genome-scale phylogeny and comparative genomics of the fungal order Sordariales.</title>
        <authorList>
            <person name="Hensen N."/>
            <person name="Bonometti L."/>
            <person name="Westerberg I."/>
            <person name="Brannstrom I.O."/>
            <person name="Guillou S."/>
            <person name="Cros-Aarteil S."/>
            <person name="Calhoun S."/>
            <person name="Haridas S."/>
            <person name="Kuo A."/>
            <person name="Mondo S."/>
            <person name="Pangilinan J."/>
            <person name="Riley R."/>
            <person name="LaButti K."/>
            <person name="Andreopoulos B."/>
            <person name="Lipzen A."/>
            <person name="Chen C."/>
            <person name="Yan M."/>
            <person name="Daum C."/>
            <person name="Ng V."/>
            <person name="Clum A."/>
            <person name="Steindorff A."/>
            <person name="Ohm R.A."/>
            <person name="Martin F."/>
            <person name="Silar P."/>
            <person name="Natvig D.O."/>
            <person name="Lalanne C."/>
            <person name="Gautier V."/>
            <person name="Ament-Velasquez S.L."/>
            <person name="Kruys A."/>
            <person name="Hutchinson M.I."/>
            <person name="Powell A.J."/>
            <person name="Barry K."/>
            <person name="Miller A.N."/>
            <person name="Grigoriev I.V."/>
            <person name="Debuchy R."/>
            <person name="Gladieux P."/>
            <person name="Hiltunen Thoren M."/>
            <person name="Johannesson H."/>
        </authorList>
    </citation>
    <scope>NUCLEOTIDE SEQUENCE</scope>
    <source>
        <strain evidence="2">CBS 118394</strain>
    </source>
</reference>
<dbReference type="InterPro" id="IPR019734">
    <property type="entry name" value="TPR_rpt"/>
</dbReference>
<evidence type="ECO:0000313" key="2">
    <source>
        <dbReference type="EMBL" id="KAK3312001.1"/>
    </source>
</evidence>
<dbReference type="Gene3D" id="1.25.40.10">
    <property type="entry name" value="Tetratricopeptide repeat domain"/>
    <property type="match status" value="1"/>
</dbReference>
<protein>
    <submittedName>
        <fullName evidence="2">Uncharacterized protein</fullName>
    </submittedName>
</protein>
<gene>
    <name evidence="2" type="ORF">B0H66DRAFT_644802</name>
</gene>
<feature type="repeat" description="TPR" evidence="1">
    <location>
        <begin position="36"/>
        <end position="69"/>
    </location>
</feature>
<comment type="caution">
    <text evidence="2">The sequence shown here is derived from an EMBL/GenBank/DDBJ whole genome shotgun (WGS) entry which is preliminary data.</text>
</comment>
<reference evidence="2" key="2">
    <citation type="submission" date="2023-06" db="EMBL/GenBank/DDBJ databases">
        <authorList>
            <consortium name="Lawrence Berkeley National Laboratory"/>
            <person name="Haridas S."/>
            <person name="Hensen N."/>
            <person name="Bonometti L."/>
            <person name="Westerberg I."/>
            <person name="Brannstrom I.O."/>
            <person name="Guillou S."/>
            <person name="Cros-Aarteil S."/>
            <person name="Calhoun S."/>
            <person name="Kuo A."/>
            <person name="Mondo S."/>
            <person name="Pangilinan J."/>
            <person name="Riley R."/>
            <person name="Labutti K."/>
            <person name="Andreopoulos B."/>
            <person name="Lipzen A."/>
            <person name="Chen C."/>
            <person name="Yanf M."/>
            <person name="Daum C."/>
            <person name="Ng V."/>
            <person name="Clum A."/>
            <person name="Steindorff A."/>
            <person name="Ohm R."/>
            <person name="Martin F."/>
            <person name="Silar P."/>
            <person name="Natvig D."/>
            <person name="Lalanne C."/>
            <person name="Gautier V."/>
            <person name="Ament-Velasquez S.L."/>
            <person name="Kruys A."/>
            <person name="Hutchinson M.I."/>
            <person name="Powell A.J."/>
            <person name="Barry K."/>
            <person name="Miller A.N."/>
            <person name="Grigoriev I.V."/>
            <person name="Debuchy R."/>
            <person name="Gladieux P."/>
            <person name="Thoren M.H."/>
            <person name="Johannesson H."/>
        </authorList>
    </citation>
    <scope>NUCLEOTIDE SEQUENCE</scope>
    <source>
        <strain evidence="2">CBS 118394</strain>
    </source>
</reference>
<name>A0AAE0LXY8_9PEZI</name>
<keyword evidence="3" id="KW-1185">Reference proteome</keyword>
<dbReference type="PROSITE" id="PS50005">
    <property type="entry name" value="TPR"/>
    <property type="match status" value="1"/>
</dbReference>